<dbReference type="PROSITE" id="PS50096">
    <property type="entry name" value="IQ"/>
    <property type="match status" value="3"/>
</dbReference>
<feature type="non-terminal residue" evidence="2">
    <location>
        <position position="1"/>
    </location>
</feature>
<dbReference type="PANTHER" id="PTHR46049:SF5">
    <property type="entry name" value="PLECKSTRIN HOMOLOGY DOMAIN-CONTAINING FAMILY H MEMBER 3"/>
    <property type="match status" value="1"/>
</dbReference>
<feature type="compositionally biased region" description="Basic residues" evidence="1">
    <location>
        <begin position="249"/>
        <end position="261"/>
    </location>
</feature>
<dbReference type="AlphaFoldDB" id="A0AAV2S2I5"/>
<dbReference type="SMART" id="SM00015">
    <property type="entry name" value="IQ"/>
    <property type="match status" value="4"/>
</dbReference>
<feature type="region of interest" description="Disordered" evidence="1">
    <location>
        <begin position="225"/>
        <end position="315"/>
    </location>
</feature>
<dbReference type="Gene3D" id="1.20.5.4820">
    <property type="match status" value="1"/>
</dbReference>
<dbReference type="InterPro" id="IPR051724">
    <property type="entry name" value="Actin_motor_Myosin"/>
</dbReference>
<name>A0AAV2S2I5_MEGNR</name>
<evidence type="ECO:0000256" key="1">
    <source>
        <dbReference type="SAM" id="MobiDB-lite"/>
    </source>
</evidence>
<dbReference type="InterPro" id="IPR027417">
    <property type="entry name" value="P-loop_NTPase"/>
</dbReference>
<comment type="caution">
    <text evidence="2">The sequence shown here is derived from an EMBL/GenBank/DDBJ whole genome shotgun (WGS) entry which is preliminary data.</text>
</comment>
<sequence>RIAYGDFLERYGTKDRKDHRDVVIRTKEIISFSLGNFMNGQVDSTKCRFGNTRLFLSESALHSLEEVRSEKRHQAATTIQKYIKASIVRKEYKNMLRSAVIIQKNTRTWIQKAKFEKIREACVIIQKNTRSFIIRKKFLRIRKGVIVIQKFARGMAARYKYENLLKNSSCSRPLSSYSLTSFNSLGYGSMSMSTSMYSLDAGTPISSNMLPLDSFNLILSPSNQPRLETEESGIETDTESLNGKEKSSTSKKKSKVLRRRAQFHELMRSGGTRGRQLAATSWQSEGSSDDAVDHTTSSGVESNTPHRQDNIHKGLLRDQKRTVCSSFSKENSKLGVTQVKITPASKKESYAASPAAFVSIDCKVRVATMHNMGDVKKVLKGSSTFENLHMVLPHQNLSLFFKDGILSYRCMPTVKIKFHTRRTCLAYSHNLPHMERPQGLMDAVY</sequence>
<reference evidence="2 3" key="1">
    <citation type="submission" date="2024-05" db="EMBL/GenBank/DDBJ databases">
        <authorList>
            <person name="Wallberg A."/>
        </authorList>
    </citation>
    <scope>NUCLEOTIDE SEQUENCE [LARGE SCALE GENOMIC DNA]</scope>
</reference>
<keyword evidence="3" id="KW-1185">Reference proteome</keyword>
<organism evidence="2 3">
    <name type="scientific">Meganyctiphanes norvegica</name>
    <name type="common">Northern krill</name>
    <name type="synonym">Thysanopoda norvegica</name>
    <dbReference type="NCBI Taxonomy" id="48144"/>
    <lineage>
        <taxon>Eukaryota</taxon>
        <taxon>Metazoa</taxon>
        <taxon>Ecdysozoa</taxon>
        <taxon>Arthropoda</taxon>
        <taxon>Crustacea</taxon>
        <taxon>Multicrustacea</taxon>
        <taxon>Malacostraca</taxon>
        <taxon>Eumalacostraca</taxon>
        <taxon>Eucarida</taxon>
        <taxon>Euphausiacea</taxon>
        <taxon>Euphausiidae</taxon>
        <taxon>Meganyctiphanes</taxon>
    </lineage>
</organism>
<gene>
    <name evidence="2" type="ORF">MNOR_LOCUS32237</name>
</gene>
<dbReference type="CDD" id="cd23767">
    <property type="entry name" value="IQCD"/>
    <property type="match status" value="1"/>
</dbReference>
<dbReference type="PANTHER" id="PTHR46049">
    <property type="entry name" value="AGAP003327-PA"/>
    <property type="match status" value="1"/>
</dbReference>
<protein>
    <submittedName>
        <fullName evidence="2">Uncharacterized protein</fullName>
    </submittedName>
</protein>
<dbReference type="Gene3D" id="1.20.5.190">
    <property type="match status" value="1"/>
</dbReference>
<evidence type="ECO:0000313" key="3">
    <source>
        <dbReference type="Proteomes" id="UP001497623"/>
    </source>
</evidence>
<feature type="compositionally biased region" description="Basic and acidic residues" evidence="1">
    <location>
        <begin position="304"/>
        <end position="315"/>
    </location>
</feature>
<proteinExistence type="predicted"/>
<dbReference type="Pfam" id="PF00612">
    <property type="entry name" value="IQ"/>
    <property type="match status" value="3"/>
</dbReference>
<accession>A0AAV2S2I5</accession>
<dbReference type="EMBL" id="CAXKWB010043363">
    <property type="protein sequence ID" value="CAL4159116.1"/>
    <property type="molecule type" value="Genomic_DNA"/>
</dbReference>
<dbReference type="InterPro" id="IPR000048">
    <property type="entry name" value="IQ_motif_EF-hand-BS"/>
</dbReference>
<evidence type="ECO:0000313" key="2">
    <source>
        <dbReference type="EMBL" id="CAL4159116.1"/>
    </source>
</evidence>
<dbReference type="SUPFAM" id="SSF52540">
    <property type="entry name" value="P-loop containing nucleoside triphosphate hydrolases"/>
    <property type="match status" value="2"/>
</dbReference>
<dbReference type="Proteomes" id="UP001497623">
    <property type="component" value="Unassembled WGS sequence"/>
</dbReference>
<feature type="compositionally biased region" description="Polar residues" evidence="1">
    <location>
        <begin position="294"/>
        <end position="303"/>
    </location>
</feature>